<sequence>MGARLDELVRAHGRLLEGRGGAELDGRGGAVLGGCKGQPVTLRHAYPEVKENAACCMHDQVPLSVIFYPFYKPFLPDNRVHEFSGKIYEIGSSGISSLQGHSKRRSKCLNDFFSLSMTYASCVNKCKSSGCTAGMVLTRACVAKQRNEHISKHEFSFTIVVMT</sequence>
<evidence type="ECO:0000313" key="1">
    <source>
        <dbReference type="EMBL" id="KAK3040135.1"/>
    </source>
</evidence>
<evidence type="ECO:0000313" key="2">
    <source>
        <dbReference type="Proteomes" id="UP001188597"/>
    </source>
</evidence>
<name>A0AA88XD78_9ASTE</name>
<keyword evidence="2" id="KW-1185">Reference proteome</keyword>
<gene>
    <name evidence="1" type="ORF">RJ639_027861</name>
</gene>
<accession>A0AA88XD78</accession>
<comment type="caution">
    <text evidence="1">The sequence shown here is derived from an EMBL/GenBank/DDBJ whole genome shotgun (WGS) entry which is preliminary data.</text>
</comment>
<dbReference type="Proteomes" id="UP001188597">
    <property type="component" value="Unassembled WGS sequence"/>
</dbReference>
<protein>
    <submittedName>
        <fullName evidence="1">Uncharacterized protein</fullName>
    </submittedName>
</protein>
<proteinExistence type="predicted"/>
<dbReference type="EMBL" id="JAVXUP010000061">
    <property type="protein sequence ID" value="KAK3040135.1"/>
    <property type="molecule type" value="Genomic_DNA"/>
</dbReference>
<reference evidence="1" key="1">
    <citation type="submission" date="2022-12" db="EMBL/GenBank/DDBJ databases">
        <title>Draft genome assemblies for two species of Escallonia (Escalloniales).</title>
        <authorList>
            <person name="Chanderbali A."/>
            <person name="Dervinis C."/>
            <person name="Anghel I."/>
            <person name="Soltis D."/>
            <person name="Soltis P."/>
            <person name="Zapata F."/>
        </authorList>
    </citation>
    <scope>NUCLEOTIDE SEQUENCE</scope>
    <source>
        <strain evidence="1">UCBG64.0493</strain>
        <tissue evidence="1">Leaf</tissue>
    </source>
</reference>
<dbReference type="AlphaFoldDB" id="A0AA88XD78"/>
<organism evidence="1 2">
    <name type="scientific">Escallonia herrerae</name>
    <dbReference type="NCBI Taxonomy" id="1293975"/>
    <lineage>
        <taxon>Eukaryota</taxon>
        <taxon>Viridiplantae</taxon>
        <taxon>Streptophyta</taxon>
        <taxon>Embryophyta</taxon>
        <taxon>Tracheophyta</taxon>
        <taxon>Spermatophyta</taxon>
        <taxon>Magnoliopsida</taxon>
        <taxon>eudicotyledons</taxon>
        <taxon>Gunneridae</taxon>
        <taxon>Pentapetalae</taxon>
        <taxon>asterids</taxon>
        <taxon>campanulids</taxon>
        <taxon>Escalloniales</taxon>
        <taxon>Escalloniaceae</taxon>
        <taxon>Escallonia</taxon>
    </lineage>
</organism>